<dbReference type="GO" id="GO:0016020">
    <property type="term" value="C:membrane"/>
    <property type="evidence" value="ECO:0007669"/>
    <property type="project" value="TreeGrafter"/>
</dbReference>
<dbReference type="GO" id="GO:0070291">
    <property type="term" value="P:N-acylethanolamine metabolic process"/>
    <property type="evidence" value="ECO:0007669"/>
    <property type="project" value="TreeGrafter"/>
</dbReference>
<dbReference type="InterPro" id="IPR000120">
    <property type="entry name" value="Amidase"/>
</dbReference>
<sequence>MGKKRVMLPVEEVDMSAVEYEPQLITAPHLTGFTLKLLIRIFEAPLIGSLVLYFLKKQNKFDEMLRNIVIPEQPLFEPEFPPQDPESGVIVVEEDGKPEVRDESALKCLLPYDPASFLTCDLTGSFRYWKIRDYAHAYRSRFATPSMVAEHIISAIEEFSIKKPPTPLLISFDAEDVRKQAAASTERFEEGNPLSILDGIFMAIKDDIDCYPHPSRGATTWLHEIRSVKKDAVCVSRLRRCGVILIGKANMHELGMGTTGNNPNYGTTRNPHAPERYTGGSSSGPAALVASGLCSAALGTDGGGSIRIPSSLCGVVGLKTTFGRTDRTGSLCNSGTVAIIGPIASTVEDVMLVYAAILGSSPADRISLKPSPPCLPNLSSYESSIALGSLRLGKYTEWFNDVQSTDISDKCDDVLSLLSKTHRCKIIEIVIPELHEMRTSHLVSIGSEALCKLNPYCGDGNGMKLTYETRGNLVLFGSFTATDYYAAQCLRRRAMYYHLEIFKKVDIIVTPTTGMTAPIIPPSALKFGESDTQVTGYLMRFIVAANLLGLPAISVPVGYDKQGLPIGLQLIGRPWGEASILRLASAIEELCATSKKRPASFYDILKGCSWNRSARENHPIRPYPKVLGEFNRWGRWVVV</sequence>
<dbReference type="InterPro" id="IPR020556">
    <property type="entry name" value="Amidase_CS"/>
</dbReference>
<comment type="similarity">
    <text evidence="1">Belongs to the amidase family.</text>
</comment>
<accession>A0AAP0RWL2</accession>
<reference evidence="3 4" key="1">
    <citation type="journal article" date="2024" name="Plant J.">
        <title>Genome sequences and population genomics reveal climatic adaptation and genomic divergence between two closely related sweetgum species.</title>
        <authorList>
            <person name="Xu W.Q."/>
            <person name="Ren C.Q."/>
            <person name="Zhang X.Y."/>
            <person name="Comes H.P."/>
            <person name="Liu X.H."/>
            <person name="Li Y.G."/>
            <person name="Kettle C.J."/>
            <person name="Jalonen R."/>
            <person name="Gaisberger H."/>
            <person name="Ma Y.Z."/>
            <person name="Qiu Y.X."/>
        </authorList>
    </citation>
    <scope>NUCLEOTIDE SEQUENCE [LARGE SCALE GENOMIC DNA]</scope>
    <source>
        <strain evidence="3">Hangzhou</strain>
    </source>
</reference>
<keyword evidence="4" id="KW-1185">Reference proteome</keyword>
<organism evidence="3 4">
    <name type="scientific">Liquidambar formosana</name>
    <name type="common">Formosan gum</name>
    <dbReference type="NCBI Taxonomy" id="63359"/>
    <lineage>
        <taxon>Eukaryota</taxon>
        <taxon>Viridiplantae</taxon>
        <taxon>Streptophyta</taxon>
        <taxon>Embryophyta</taxon>
        <taxon>Tracheophyta</taxon>
        <taxon>Spermatophyta</taxon>
        <taxon>Magnoliopsida</taxon>
        <taxon>eudicotyledons</taxon>
        <taxon>Gunneridae</taxon>
        <taxon>Pentapetalae</taxon>
        <taxon>Saxifragales</taxon>
        <taxon>Altingiaceae</taxon>
        <taxon>Liquidambar</taxon>
    </lineage>
</organism>
<dbReference type="EMBL" id="JBBPBK010000004">
    <property type="protein sequence ID" value="KAK9286383.1"/>
    <property type="molecule type" value="Genomic_DNA"/>
</dbReference>
<dbReference type="Gene3D" id="3.90.1300.10">
    <property type="entry name" value="Amidase signature (AS) domain"/>
    <property type="match status" value="1"/>
</dbReference>
<name>A0AAP0RWL2_LIQFO</name>
<dbReference type="AlphaFoldDB" id="A0AAP0RWL2"/>
<evidence type="ECO:0000259" key="2">
    <source>
        <dbReference type="Pfam" id="PF01425"/>
    </source>
</evidence>
<evidence type="ECO:0000256" key="1">
    <source>
        <dbReference type="ARBA" id="ARBA00009199"/>
    </source>
</evidence>
<dbReference type="Proteomes" id="UP001415857">
    <property type="component" value="Unassembled WGS sequence"/>
</dbReference>
<proteinExistence type="inferred from homology"/>
<evidence type="ECO:0000313" key="4">
    <source>
        <dbReference type="Proteomes" id="UP001415857"/>
    </source>
</evidence>
<dbReference type="SUPFAM" id="SSF75304">
    <property type="entry name" value="Amidase signature (AS) enzymes"/>
    <property type="match status" value="1"/>
</dbReference>
<comment type="caution">
    <text evidence="3">The sequence shown here is derived from an EMBL/GenBank/DDBJ whole genome shotgun (WGS) entry which is preliminary data.</text>
</comment>
<evidence type="ECO:0000313" key="3">
    <source>
        <dbReference type="EMBL" id="KAK9286383.1"/>
    </source>
</evidence>
<dbReference type="Pfam" id="PF01425">
    <property type="entry name" value="Amidase"/>
    <property type="match status" value="1"/>
</dbReference>
<protein>
    <recommendedName>
        <fullName evidence="2">Amidase domain-containing protein</fullName>
    </recommendedName>
</protein>
<dbReference type="GO" id="GO:0047412">
    <property type="term" value="F:N-(long-chain-acyl)ethanolamine deacylase activity"/>
    <property type="evidence" value="ECO:0007669"/>
    <property type="project" value="TreeGrafter"/>
</dbReference>
<feature type="domain" description="Amidase" evidence="2">
    <location>
        <begin position="169"/>
        <end position="581"/>
    </location>
</feature>
<dbReference type="InterPro" id="IPR023631">
    <property type="entry name" value="Amidase_dom"/>
</dbReference>
<dbReference type="PANTHER" id="PTHR11895:SF156">
    <property type="entry name" value="FATTY ACID AMIDE HYDROLASE"/>
    <property type="match status" value="1"/>
</dbReference>
<dbReference type="InterPro" id="IPR036928">
    <property type="entry name" value="AS_sf"/>
</dbReference>
<dbReference type="PROSITE" id="PS00571">
    <property type="entry name" value="AMIDASES"/>
    <property type="match status" value="1"/>
</dbReference>
<dbReference type="PANTHER" id="PTHR11895">
    <property type="entry name" value="TRANSAMIDASE"/>
    <property type="match status" value="1"/>
</dbReference>
<gene>
    <name evidence="3" type="ORF">L1049_014778</name>
</gene>